<dbReference type="GO" id="GO:0003964">
    <property type="term" value="F:RNA-directed DNA polymerase activity"/>
    <property type="evidence" value="ECO:0007669"/>
    <property type="project" value="UniProtKB-KW"/>
</dbReference>
<dbReference type="Gene3D" id="3.30.420.10">
    <property type="entry name" value="Ribonuclease H-like superfamily/Ribonuclease H"/>
    <property type="match status" value="1"/>
</dbReference>
<dbReference type="SUPFAM" id="SSF53098">
    <property type="entry name" value="Ribonuclease H-like"/>
    <property type="match status" value="1"/>
</dbReference>
<dbReference type="Pfam" id="PF00078">
    <property type="entry name" value="RVT_1"/>
    <property type="match status" value="1"/>
</dbReference>
<dbReference type="SUPFAM" id="SSF50630">
    <property type="entry name" value="Acid proteases"/>
    <property type="match status" value="1"/>
</dbReference>
<dbReference type="FunFam" id="3.30.70.270:FF:000020">
    <property type="entry name" value="Transposon Tf2-6 polyprotein-like Protein"/>
    <property type="match status" value="1"/>
</dbReference>
<evidence type="ECO:0008006" key="16">
    <source>
        <dbReference type="Google" id="ProtNLM"/>
    </source>
</evidence>
<evidence type="ECO:0000256" key="1">
    <source>
        <dbReference type="ARBA" id="ARBA00022679"/>
    </source>
</evidence>
<dbReference type="InterPro" id="IPR021109">
    <property type="entry name" value="Peptidase_aspartic_dom_sf"/>
</dbReference>
<evidence type="ECO:0000256" key="7">
    <source>
        <dbReference type="ARBA" id="ARBA00022884"/>
    </source>
</evidence>
<evidence type="ECO:0000256" key="11">
    <source>
        <dbReference type="SAM" id="MobiDB-lite"/>
    </source>
</evidence>
<sequence>MYLGPAHDDVVLSLDSRNFIKGNLPDRSIVILLDSGATRTILSQDAISKSPYLSSIEQQTIEPITFRLGNGAYICGSKALTFQISIQGHRFQVTAIIAPGLVGLDLILGTPTMKSLNGVLDFGSNTFRLKTRKVYFKPVERTVVFPGQTRYVNVRTSLPTVFKNSDILAYPTRKFNAFCPSNMLLNLRSNRTRILLTNHSPKPIVIRTTCAVAYAVTTKDHVALVQEIPAHECSVQNNESLHTIHPNEFVNNAEACGDIRSFNLRKYPHLKTTDPLVSLTEEEVFRKFVNLDKSVLHVDDHVTVYDMLKQHREAFSLYGEISPCTNFEVDFTLDNTDPFFIRPYKLSENDKKIVADEMEKLVKMGILAVGHQSYTSPVFLISKKDFPEKRVVTDFRYLNSRIKRLNYPFPLVNDTLMKIGHSNANVLSTLDLKSAFFCLKLSERSQPYTGVAPFSGSKHYFYRRLPQGLGVSPVVFQAKINDVLSTIPNSDKFVIAHHDDLIVYSPSISAHKQHLQAIFRALIAHGLRISPKKCALFRRSVTYMGHLISFSKEGHACVQPLKSRCDAIRNTPTPSTLKAVRKFVGAVNYISQFYPSMQEILRPLHALSKKRKEFCWTDVHQEAFDKICDLMCKPPILHMPKSTGRLSLYSDTSRHATGSYVTQLIDGKERILGYYSKVLPNACQRYSVTELELFGLLINVTAFKYLLKGVEFDAYVDHSAIADIFKSKREPPTSRVGKLLFHLSEYKMKVGYKKDSEVVLADYLSRAPLQDDSEIDKILPVSFDNDTSVEQLHPVMTRSKAKALGVVVPDLYPKRKTSQRQTAKVTAPKTVSNPPKSSAVPPKTLPTTSKPSKIHKPVTEHAKTSKAPPPPVSMKSYRPSAISSFPQYKEPPLVQPEPRLVDQLPPPPDLFRDPPPVLYTPPKPLVPRVDKLVTGHIPKQRELQRVMKNIQRKIIRDYNLPFDTSELRIQQESCPHFKPIYDYLAHDILPSNPKEARSVLLKAESYILCNGVLFRLFLHEKRDTKMTLQLVIPDNMVDQVISRYHDNILSCHQGVMRTYHTLRQYFYMRNMFQCVSNYVQACLRCQEFKGKPDKLRPFHTRIPDSYRPFDKISLDFKTMPTSVSGYRHLMVACDEIMRFVVCVPLKTLDAETICEAILQKIITIFGPPTQLITDAAASLTGKLVKLLCKALGIDQKMISVLNYGSLHVERHIQTLSNFLKVNLNQLRSDWVRFVPTTAYAYNSFVSPYLGDYSPFELAFGRKPPNLTNLSFNPMEGLSRLYEEYAQVLKDRFDHLSKVQLELQRRHQNIQTAKVASKLSRNPIYRIGQLVYVYHPSSSSPTANSRKIMAEWCGPLVIHQVLDRTHYLLATQKGEILSDVFNYNRLKPSYIKASSVK</sequence>
<keyword evidence="1" id="KW-0808">Transferase</keyword>
<dbReference type="Gene3D" id="3.10.10.10">
    <property type="entry name" value="HIV Type 1 Reverse Transcriptase, subunit A, domain 1"/>
    <property type="match status" value="1"/>
</dbReference>
<evidence type="ECO:0000313" key="14">
    <source>
        <dbReference type="EMBL" id="KAJ8049063.1"/>
    </source>
</evidence>
<dbReference type="InterPro" id="IPR001584">
    <property type="entry name" value="Integrase_cat-core"/>
</dbReference>
<dbReference type="GO" id="GO:0015074">
    <property type="term" value="P:DNA integration"/>
    <property type="evidence" value="ECO:0007669"/>
    <property type="project" value="UniProtKB-KW"/>
</dbReference>
<evidence type="ECO:0000256" key="9">
    <source>
        <dbReference type="ARBA" id="ARBA00022918"/>
    </source>
</evidence>
<feature type="region of interest" description="Disordered" evidence="11">
    <location>
        <begin position="812"/>
        <end position="875"/>
    </location>
</feature>
<evidence type="ECO:0000256" key="8">
    <source>
        <dbReference type="ARBA" id="ARBA00022908"/>
    </source>
</evidence>
<dbReference type="Pfam" id="PF17921">
    <property type="entry name" value="Integrase_H2C2"/>
    <property type="match status" value="1"/>
</dbReference>
<keyword evidence="8" id="KW-0229">DNA integration</keyword>
<dbReference type="PROSITE" id="PS50878">
    <property type="entry name" value="RT_POL"/>
    <property type="match status" value="1"/>
</dbReference>
<evidence type="ECO:0000256" key="10">
    <source>
        <dbReference type="ARBA" id="ARBA00023268"/>
    </source>
</evidence>
<dbReference type="PROSITE" id="PS00141">
    <property type="entry name" value="ASP_PROTEASE"/>
    <property type="match status" value="1"/>
</dbReference>
<gene>
    <name evidence="14" type="ORF">HOLleu_01625</name>
</gene>
<keyword evidence="3" id="KW-0540">Nuclease</keyword>
<dbReference type="InterPro" id="IPR000477">
    <property type="entry name" value="RT_dom"/>
</dbReference>
<name>A0A9Q1HL14_HOLLE</name>
<protein>
    <recommendedName>
        <fullName evidence="16">Endonuclease</fullName>
    </recommendedName>
</protein>
<dbReference type="Gene3D" id="2.40.70.10">
    <property type="entry name" value="Acid Proteases"/>
    <property type="match status" value="1"/>
</dbReference>
<keyword evidence="4" id="KW-0255">Endonuclease</keyword>
<feature type="compositionally biased region" description="Low complexity" evidence="11">
    <location>
        <begin position="841"/>
        <end position="851"/>
    </location>
</feature>
<dbReference type="OrthoDB" id="6225788at2759"/>
<dbReference type="GO" id="GO:0004190">
    <property type="term" value="F:aspartic-type endopeptidase activity"/>
    <property type="evidence" value="ECO:0007669"/>
    <property type="project" value="InterPro"/>
</dbReference>
<dbReference type="InterPro" id="IPR043128">
    <property type="entry name" value="Rev_trsase/Diguanyl_cyclase"/>
</dbReference>
<evidence type="ECO:0000256" key="3">
    <source>
        <dbReference type="ARBA" id="ARBA00022722"/>
    </source>
</evidence>
<dbReference type="EMBL" id="JAIZAY010000001">
    <property type="protein sequence ID" value="KAJ8049063.1"/>
    <property type="molecule type" value="Genomic_DNA"/>
</dbReference>
<organism evidence="14 15">
    <name type="scientific">Holothuria leucospilota</name>
    <name type="common">Black long sea cucumber</name>
    <name type="synonym">Mertensiothuria leucospilota</name>
    <dbReference type="NCBI Taxonomy" id="206669"/>
    <lineage>
        <taxon>Eukaryota</taxon>
        <taxon>Metazoa</taxon>
        <taxon>Echinodermata</taxon>
        <taxon>Eleutherozoa</taxon>
        <taxon>Echinozoa</taxon>
        <taxon>Holothuroidea</taxon>
        <taxon>Aspidochirotacea</taxon>
        <taxon>Aspidochirotida</taxon>
        <taxon>Holothuriidae</taxon>
        <taxon>Holothuria</taxon>
    </lineage>
</organism>
<keyword evidence="15" id="KW-1185">Reference proteome</keyword>
<dbReference type="PROSITE" id="PS50994">
    <property type="entry name" value="INTEGRASE"/>
    <property type="match status" value="1"/>
</dbReference>
<dbReference type="CDD" id="cd00303">
    <property type="entry name" value="retropepsin_like"/>
    <property type="match status" value="1"/>
</dbReference>
<evidence type="ECO:0000256" key="5">
    <source>
        <dbReference type="ARBA" id="ARBA00022801"/>
    </source>
</evidence>
<evidence type="ECO:0000313" key="15">
    <source>
        <dbReference type="Proteomes" id="UP001152320"/>
    </source>
</evidence>
<keyword evidence="5" id="KW-0378">Hydrolase</keyword>
<dbReference type="GO" id="GO:0003723">
    <property type="term" value="F:RNA binding"/>
    <property type="evidence" value="ECO:0007669"/>
    <property type="project" value="UniProtKB-KW"/>
</dbReference>
<dbReference type="GO" id="GO:0006508">
    <property type="term" value="P:proteolysis"/>
    <property type="evidence" value="ECO:0007669"/>
    <property type="project" value="InterPro"/>
</dbReference>
<evidence type="ECO:0000256" key="4">
    <source>
        <dbReference type="ARBA" id="ARBA00022759"/>
    </source>
</evidence>
<accession>A0A9Q1HL14</accession>
<dbReference type="PANTHER" id="PTHR37984:SF5">
    <property type="entry name" value="PROTEIN NYNRIN-LIKE"/>
    <property type="match status" value="1"/>
</dbReference>
<dbReference type="InterPro" id="IPR036397">
    <property type="entry name" value="RNaseH_sf"/>
</dbReference>
<dbReference type="SUPFAM" id="SSF56672">
    <property type="entry name" value="DNA/RNA polymerases"/>
    <property type="match status" value="1"/>
</dbReference>
<dbReference type="PANTHER" id="PTHR37984">
    <property type="entry name" value="PROTEIN CBG26694"/>
    <property type="match status" value="1"/>
</dbReference>
<dbReference type="GO" id="GO:0004519">
    <property type="term" value="F:endonuclease activity"/>
    <property type="evidence" value="ECO:0007669"/>
    <property type="project" value="UniProtKB-KW"/>
</dbReference>
<dbReference type="Proteomes" id="UP001152320">
    <property type="component" value="Chromosome 1"/>
</dbReference>
<evidence type="ECO:0000259" key="13">
    <source>
        <dbReference type="PROSITE" id="PS50994"/>
    </source>
</evidence>
<feature type="compositionally biased region" description="Polar residues" evidence="11">
    <location>
        <begin position="819"/>
        <end position="836"/>
    </location>
</feature>
<evidence type="ECO:0000256" key="2">
    <source>
        <dbReference type="ARBA" id="ARBA00022695"/>
    </source>
</evidence>
<comment type="caution">
    <text evidence="14">The sequence shown here is derived from an EMBL/GenBank/DDBJ whole genome shotgun (WGS) entry which is preliminary data.</text>
</comment>
<keyword evidence="7" id="KW-0694">RNA-binding</keyword>
<proteinExistence type="predicted"/>
<dbReference type="Gene3D" id="1.10.340.70">
    <property type="match status" value="1"/>
</dbReference>
<dbReference type="InterPro" id="IPR050951">
    <property type="entry name" value="Retrovirus_Pol_polyprotein"/>
</dbReference>
<keyword evidence="2" id="KW-0548">Nucleotidyltransferase</keyword>
<dbReference type="Pfam" id="PF17919">
    <property type="entry name" value="RT_RNaseH_2"/>
    <property type="match status" value="1"/>
</dbReference>
<dbReference type="FunFam" id="1.10.340.70:FF:000001">
    <property type="entry name" value="Retrovirus-related Pol polyprotein from transposon gypsy-like Protein"/>
    <property type="match status" value="1"/>
</dbReference>
<feature type="domain" description="Reverse transcriptase" evidence="12">
    <location>
        <begin position="362"/>
        <end position="548"/>
    </location>
</feature>
<reference evidence="14" key="1">
    <citation type="submission" date="2021-10" db="EMBL/GenBank/DDBJ databases">
        <title>Tropical sea cucumber genome reveals ecological adaptation and Cuvierian tubules defense mechanism.</title>
        <authorList>
            <person name="Chen T."/>
        </authorList>
    </citation>
    <scope>NUCLEOTIDE SEQUENCE</scope>
    <source>
        <strain evidence="14">Nanhai2018</strain>
        <tissue evidence="14">Muscle</tissue>
    </source>
</reference>
<keyword evidence="10" id="KW-0511">Multifunctional enzyme</keyword>
<dbReference type="InterPro" id="IPR012337">
    <property type="entry name" value="RNaseH-like_sf"/>
</dbReference>
<dbReference type="InterPro" id="IPR001969">
    <property type="entry name" value="Aspartic_peptidase_AS"/>
</dbReference>
<dbReference type="InterPro" id="IPR041588">
    <property type="entry name" value="Integrase_H2C2"/>
</dbReference>
<keyword evidence="6" id="KW-0460">Magnesium</keyword>
<dbReference type="InterPro" id="IPR043502">
    <property type="entry name" value="DNA/RNA_pol_sf"/>
</dbReference>
<dbReference type="InterPro" id="IPR041577">
    <property type="entry name" value="RT_RNaseH_2"/>
</dbReference>
<dbReference type="Gene3D" id="3.30.70.270">
    <property type="match status" value="2"/>
</dbReference>
<dbReference type="CDD" id="cd01647">
    <property type="entry name" value="RT_LTR"/>
    <property type="match status" value="1"/>
</dbReference>
<evidence type="ECO:0000256" key="6">
    <source>
        <dbReference type="ARBA" id="ARBA00022842"/>
    </source>
</evidence>
<evidence type="ECO:0000259" key="12">
    <source>
        <dbReference type="PROSITE" id="PS50878"/>
    </source>
</evidence>
<keyword evidence="9" id="KW-0695">RNA-directed DNA polymerase</keyword>
<feature type="domain" description="Integrase catalytic" evidence="13">
    <location>
        <begin position="1104"/>
        <end position="1262"/>
    </location>
</feature>